<evidence type="ECO:0000256" key="1">
    <source>
        <dbReference type="SAM" id="MobiDB-lite"/>
    </source>
</evidence>
<dbReference type="InterPro" id="IPR025327">
    <property type="entry name" value="DUF4233"/>
</dbReference>
<dbReference type="Proteomes" id="UP001596098">
    <property type="component" value="Unassembled WGS sequence"/>
</dbReference>
<keyword evidence="4" id="KW-1185">Reference proteome</keyword>
<keyword evidence="2" id="KW-1133">Transmembrane helix</keyword>
<evidence type="ECO:0000313" key="4">
    <source>
        <dbReference type="Proteomes" id="UP001596098"/>
    </source>
</evidence>
<feature type="region of interest" description="Disordered" evidence="1">
    <location>
        <begin position="1"/>
        <end position="29"/>
    </location>
</feature>
<keyword evidence="2" id="KW-0812">Transmembrane</keyword>
<evidence type="ECO:0000313" key="3">
    <source>
        <dbReference type="EMBL" id="MFC6153527.1"/>
    </source>
</evidence>
<gene>
    <name evidence="3" type="ORF">ACFPWU_07590</name>
</gene>
<proteinExistence type="predicted"/>
<dbReference type="EMBL" id="JBHSQI010000003">
    <property type="protein sequence ID" value="MFC6153527.1"/>
    <property type="molecule type" value="Genomic_DNA"/>
</dbReference>
<dbReference type="RefSeq" id="WP_239022099.1">
    <property type="nucleotide sequence ID" value="NZ_CP034929.1"/>
</dbReference>
<organism evidence="3 4">
    <name type="scientific">Nocardioides yefusunii</name>
    <dbReference type="NCBI Taxonomy" id="2500546"/>
    <lineage>
        <taxon>Bacteria</taxon>
        <taxon>Bacillati</taxon>
        <taxon>Actinomycetota</taxon>
        <taxon>Actinomycetes</taxon>
        <taxon>Propionibacteriales</taxon>
        <taxon>Nocardioidaceae</taxon>
        <taxon>Nocardioides</taxon>
    </lineage>
</organism>
<evidence type="ECO:0000256" key="2">
    <source>
        <dbReference type="SAM" id="Phobius"/>
    </source>
</evidence>
<feature type="transmembrane region" description="Helical" evidence="2">
    <location>
        <begin position="109"/>
        <end position="135"/>
    </location>
</feature>
<feature type="transmembrane region" description="Helical" evidence="2">
    <location>
        <begin position="49"/>
        <end position="71"/>
    </location>
</feature>
<name>A0ABW1QXG0_9ACTN</name>
<keyword evidence="2" id="KW-0472">Membrane</keyword>
<dbReference type="Pfam" id="PF14017">
    <property type="entry name" value="DUF4233"/>
    <property type="match status" value="1"/>
</dbReference>
<feature type="transmembrane region" description="Helical" evidence="2">
    <location>
        <begin position="77"/>
        <end position="97"/>
    </location>
</feature>
<accession>A0ABW1QXG0</accession>
<protein>
    <submittedName>
        <fullName evidence="3">DUF4233 domain-containing protein</fullName>
    </submittedName>
</protein>
<comment type="caution">
    <text evidence="3">The sequence shown here is derived from an EMBL/GenBank/DDBJ whole genome shotgun (WGS) entry which is preliminary data.</text>
</comment>
<sequence length="164" mass="17777">MSNQPEQQAELENPTLGTDGDEGVDEAVDTRTPEEIAAKELRKAPRRGLCAAVLCLGAIAYGLMTPVLIGVTEVNTVLAWVVGVGLCVLSFLTAGLLRKEWGYWLGGAIQVASILVGFWIPVMFFLGGVFALLWFGSDALGRKIEREKREAWTAWVAEQNALKA</sequence>
<reference evidence="4" key="1">
    <citation type="journal article" date="2019" name="Int. J. Syst. Evol. Microbiol.">
        <title>The Global Catalogue of Microorganisms (GCM) 10K type strain sequencing project: providing services to taxonomists for standard genome sequencing and annotation.</title>
        <authorList>
            <consortium name="The Broad Institute Genomics Platform"/>
            <consortium name="The Broad Institute Genome Sequencing Center for Infectious Disease"/>
            <person name="Wu L."/>
            <person name="Ma J."/>
        </authorList>
    </citation>
    <scope>NUCLEOTIDE SEQUENCE [LARGE SCALE GENOMIC DNA]</scope>
    <source>
        <strain evidence="4">DFY28</strain>
    </source>
</reference>